<evidence type="ECO:0000256" key="1">
    <source>
        <dbReference type="SAM" id="MobiDB-lite"/>
    </source>
</evidence>
<proteinExistence type="predicted"/>
<sequence>MRRHRTSSSIDENDTNSTCKHQKKDPIVSPASFQEFRQFTVHEYPNLSFLGPTSMAVYWFRTYLKEDWIRCNVVSEAPPRRRRNNKTKHRRKKGGNFLHIPKAYTTTGLNEKLTIQDILHIGTAGKHYANSYIGLYNMIRQYGIFSRSDNWQVHMTGYNCPDLPAQ</sequence>
<evidence type="ECO:0000313" key="2">
    <source>
        <dbReference type="EMBL" id="CAJ1956827.1"/>
    </source>
</evidence>
<gene>
    <name evidence="2" type="ORF">CYCCA115_LOCUS16417</name>
</gene>
<name>A0AAD2JJN4_9STRA</name>
<reference evidence="2" key="1">
    <citation type="submission" date="2023-08" db="EMBL/GenBank/DDBJ databases">
        <authorList>
            <person name="Audoor S."/>
            <person name="Bilcke G."/>
        </authorList>
    </citation>
    <scope>NUCLEOTIDE SEQUENCE</scope>
</reference>
<feature type="region of interest" description="Disordered" evidence="1">
    <location>
        <begin position="1"/>
        <end position="25"/>
    </location>
</feature>
<evidence type="ECO:0000313" key="3">
    <source>
        <dbReference type="Proteomes" id="UP001295423"/>
    </source>
</evidence>
<dbReference type="AlphaFoldDB" id="A0AAD2JJN4"/>
<accession>A0AAD2JJN4</accession>
<dbReference type="Proteomes" id="UP001295423">
    <property type="component" value="Unassembled WGS sequence"/>
</dbReference>
<keyword evidence="3" id="KW-1185">Reference proteome</keyword>
<protein>
    <submittedName>
        <fullName evidence="2">Uncharacterized protein</fullName>
    </submittedName>
</protein>
<comment type="caution">
    <text evidence="2">The sequence shown here is derived from an EMBL/GenBank/DDBJ whole genome shotgun (WGS) entry which is preliminary data.</text>
</comment>
<dbReference type="EMBL" id="CAKOGP040001925">
    <property type="protein sequence ID" value="CAJ1956827.1"/>
    <property type="molecule type" value="Genomic_DNA"/>
</dbReference>
<feature type="compositionally biased region" description="Polar residues" evidence="1">
    <location>
        <begin position="7"/>
        <end position="19"/>
    </location>
</feature>
<organism evidence="2 3">
    <name type="scientific">Cylindrotheca closterium</name>
    <dbReference type="NCBI Taxonomy" id="2856"/>
    <lineage>
        <taxon>Eukaryota</taxon>
        <taxon>Sar</taxon>
        <taxon>Stramenopiles</taxon>
        <taxon>Ochrophyta</taxon>
        <taxon>Bacillariophyta</taxon>
        <taxon>Bacillariophyceae</taxon>
        <taxon>Bacillariophycidae</taxon>
        <taxon>Bacillariales</taxon>
        <taxon>Bacillariaceae</taxon>
        <taxon>Cylindrotheca</taxon>
    </lineage>
</organism>